<protein>
    <submittedName>
        <fullName evidence="2">Uncharacterized protein</fullName>
    </submittedName>
</protein>
<evidence type="ECO:0000256" key="1">
    <source>
        <dbReference type="SAM" id="MobiDB-lite"/>
    </source>
</evidence>
<gene>
    <name evidence="2" type="ORF">E2562_022767</name>
</gene>
<dbReference type="Proteomes" id="UP000479710">
    <property type="component" value="Unassembled WGS sequence"/>
</dbReference>
<organism evidence="2 3">
    <name type="scientific">Oryza meyeriana var. granulata</name>
    <dbReference type="NCBI Taxonomy" id="110450"/>
    <lineage>
        <taxon>Eukaryota</taxon>
        <taxon>Viridiplantae</taxon>
        <taxon>Streptophyta</taxon>
        <taxon>Embryophyta</taxon>
        <taxon>Tracheophyta</taxon>
        <taxon>Spermatophyta</taxon>
        <taxon>Magnoliopsida</taxon>
        <taxon>Liliopsida</taxon>
        <taxon>Poales</taxon>
        <taxon>Poaceae</taxon>
        <taxon>BOP clade</taxon>
        <taxon>Oryzoideae</taxon>
        <taxon>Oryzeae</taxon>
        <taxon>Oryzinae</taxon>
        <taxon>Oryza</taxon>
        <taxon>Oryza meyeriana</taxon>
    </lineage>
</organism>
<reference evidence="2 3" key="1">
    <citation type="submission" date="2019-11" db="EMBL/GenBank/DDBJ databases">
        <title>Whole genome sequence of Oryza granulata.</title>
        <authorList>
            <person name="Li W."/>
        </authorList>
    </citation>
    <scope>NUCLEOTIDE SEQUENCE [LARGE SCALE GENOMIC DNA]</scope>
    <source>
        <strain evidence="3">cv. Menghai</strain>
        <tissue evidence="2">Leaf</tissue>
    </source>
</reference>
<evidence type="ECO:0000313" key="2">
    <source>
        <dbReference type="EMBL" id="KAF0934095.1"/>
    </source>
</evidence>
<proteinExistence type="predicted"/>
<name>A0A6G1FB84_9ORYZ</name>
<evidence type="ECO:0000313" key="3">
    <source>
        <dbReference type="Proteomes" id="UP000479710"/>
    </source>
</evidence>
<accession>A0A6G1FB84</accession>
<sequence>MAQATAGGAVLGPQGAASGAQPAPVGAAWVQYGGGARQHGEQRVSDGPTATTVSWSGLGAATLARHFIEQL</sequence>
<dbReference type="AlphaFoldDB" id="A0A6G1FB84"/>
<dbReference type="EMBL" id="SPHZ02000001">
    <property type="protein sequence ID" value="KAF0934095.1"/>
    <property type="molecule type" value="Genomic_DNA"/>
</dbReference>
<feature type="compositionally biased region" description="Low complexity" evidence="1">
    <location>
        <begin position="12"/>
        <end position="23"/>
    </location>
</feature>
<keyword evidence="3" id="KW-1185">Reference proteome</keyword>
<feature type="region of interest" description="Disordered" evidence="1">
    <location>
        <begin position="1"/>
        <end position="23"/>
    </location>
</feature>
<comment type="caution">
    <text evidence="2">The sequence shown here is derived from an EMBL/GenBank/DDBJ whole genome shotgun (WGS) entry which is preliminary data.</text>
</comment>